<reference evidence="3" key="1">
    <citation type="submission" date="2022-10" db="EMBL/GenBank/DDBJ databases">
        <title>Genome assembly of Pristionchus species.</title>
        <authorList>
            <person name="Yoshida K."/>
            <person name="Sommer R.J."/>
        </authorList>
    </citation>
    <scope>NUCLEOTIDE SEQUENCE [LARGE SCALE GENOMIC DNA]</scope>
    <source>
        <strain evidence="3">RS5460</strain>
    </source>
</reference>
<organism evidence="2 3">
    <name type="scientific">Pristionchus mayeri</name>
    <dbReference type="NCBI Taxonomy" id="1317129"/>
    <lineage>
        <taxon>Eukaryota</taxon>
        <taxon>Metazoa</taxon>
        <taxon>Ecdysozoa</taxon>
        <taxon>Nematoda</taxon>
        <taxon>Chromadorea</taxon>
        <taxon>Rhabditida</taxon>
        <taxon>Rhabditina</taxon>
        <taxon>Diplogasteromorpha</taxon>
        <taxon>Diplogasteroidea</taxon>
        <taxon>Neodiplogasteridae</taxon>
        <taxon>Pristionchus</taxon>
    </lineage>
</organism>
<dbReference type="EMBL" id="BTRK01000001">
    <property type="protein sequence ID" value="GMR31557.1"/>
    <property type="molecule type" value="Genomic_DNA"/>
</dbReference>
<dbReference type="SUPFAM" id="SSF56281">
    <property type="entry name" value="Metallo-hydrolase/oxidoreductase"/>
    <property type="match status" value="1"/>
</dbReference>
<dbReference type="InterPro" id="IPR036866">
    <property type="entry name" value="RibonucZ/Hydroxyglut_hydro"/>
</dbReference>
<feature type="domain" description="Metallo-beta-lactamase" evidence="1">
    <location>
        <begin position="19"/>
        <end position="193"/>
    </location>
</feature>
<evidence type="ECO:0000313" key="3">
    <source>
        <dbReference type="Proteomes" id="UP001328107"/>
    </source>
</evidence>
<dbReference type="Pfam" id="PF00753">
    <property type="entry name" value="Lactamase_B"/>
    <property type="match status" value="1"/>
</dbReference>
<dbReference type="PANTHER" id="PTHR23200:SF35">
    <property type="entry name" value="METALLO-BETA-LACTAMASE DOMAIN-CONTAINING PROTEIN"/>
    <property type="match status" value="1"/>
</dbReference>
<dbReference type="Gene3D" id="3.60.15.10">
    <property type="entry name" value="Ribonuclease Z/Hydroxyacylglutathione hydrolase-like"/>
    <property type="match status" value="1"/>
</dbReference>
<evidence type="ECO:0000313" key="2">
    <source>
        <dbReference type="EMBL" id="GMR31557.1"/>
    </source>
</evidence>
<protein>
    <recommendedName>
        <fullName evidence="1">Metallo-beta-lactamase domain-containing protein</fullName>
    </recommendedName>
</protein>
<comment type="caution">
    <text evidence="2">The sequence shown here is derived from an EMBL/GenBank/DDBJ whole genome shotgun (WGS) entry which is preliminary data.</text>
</comment>
<dbReference type="AlphaFoldDB" id="A0AAN4Z588"/>
<sequence length="199" mass="22325">MTNSVDVLIVGFVEGERATGTVSLVRTPEAHVILVDCGDPWNGEELKGRLAEKGFAPDQVTDVVITHGHIDHCGNANLFKNARFFMDGDWARDGLYGQRENVHSISPSVRIVKRVGHTSCDLILVVDGCQRGGTTVVAGSVKYWKRRPRFLSGDLFEDENDEEKWRGNSQYSEEHEESREYVRKLADWIVPGHGDIFQV</sequence>
<dbReference type="PANTHER" id="PTHR23200">
    <property type="entry name" value="METALLO-BETA-LACTAMASE DOMAIN-CONTAINING PROTEIN 1"/>
    <property type="match status" value="1"/>
</dbReference>
<evidence type="ECO:0000259" key="1">
    <source>
        <dbReference type="SMART" id="SM00849"/>
    </source>
</evidence>
<dbReference type="Proteomes" id="UP001328107">
    <property type="component" value="Unassembled WGS sequence"/>
</dbReference>
<dbReference type="SMART" id="SM00849">
    <property type="entry name" value="Lactamase_B"/>
    <property type="match status" value="1"/>
</dbReference>
<proteinExistence type="predicted"/>
<dbReference type="InterPro" id="IPR039344">
    <property type="entry name" value="MBLAC1"/>
</dbReference>
<accession>A0AAN4Z588</accession>
<keyword evidence="3" id="KW-1185">Reference proteome</keyword>
<name>A0AAN4Z588_9BILA</name>
<dbReference type="CDD" id="cd07711">
    <property type="entry name" value="MBLAC1-like_MBL-fold"/>
    <property type="match status" value="1"/>
</dbReference>
<gene>
    <name evidence="2" type="ORF">PMAYCL1PPCAC_01752</name>
</gene>
<dbReference type="InterPro" id="IPR001279">
    <property type="entry name" value="Metallo-B-lactamas"/>
</dbReference>
<feature type="non-terminal residue" evidence="2">
    <location>
        <position position="199"/>
    </location>
</feature>